<evidence type="ECO:0000256" key="5">
    <source>
        <dbReference type="ARBA" id="ARBA00023015"/>
    </source>
</evidence>
<dbReference type="AlphaFoldDB" id="A0A2S0VQ92"/>
<dbReference type="CDD" id="cd00383">
    <property type="entry name" value="trans_reg_C"/>
    <property type="match status" value="1"/>
</dbReference>
<keyword evidence="4" id="KW-0902">Two-component regulatory system</keyword>
<comment type="subcellular location">
    <subcellularLocation>
        <location evidence="1">Cytoplasm</location>
    </subcellularLocation>
</comment>
<dbReference type="GO" id="GO:0006355">
    <property type="term" value="P:regulation of DNA-templated transcription"/>
    <property type="evidence" value="ECO:0007669"/>
    <property type="project" value="InterPro"/>
</dbReference>
<dbReference type="Gene3D" id="1.10.10.10">
    <property type="entry name" value="Winged helix-like DNA-binding domain superfamily/Winged helix DNA-binding domain"/>
    <property type="match status" value="1"/>
</dbReference>
<dbReference type="GO" id="GO:0000156">
    <property type="term" value="F:phosphorelay response regulator activity"/>
    <property type="evidence" value="ECO:0007669"/>
    <property type="project" value="TreeGrafter"/>
</dbReference>
<dbReference type="SMART" id="SM00862">
    <property type="entry name" value="Trans_reg_C"/>
    <property type="match status" value="1"/>
</dbReference>
<dbReference type="InterPro" id="IPR016032">
    <property type="entry name" value="Sig_transdc_resp-reg_C-effctor"/>
</dbReference>
<name>A0A2S0VQ92_9ALTE</name>
<dbReference type="EMBL" id="CP026604">
    <property type="protein sequence ID" value="AWB66385.1"/>
    <property type="molecule type" value="Genomic_DNA"/>
</dbReference>
<keyword evidence="2" id="KW-0963">Cytoplasm</keyword>
<dbReference type="RefSeq" id="WP_108602448.1">
    <property type="nucleotide sequence ID" value="NZ_CP026604.1"/>
</dbReference>
<evidence type="ECO:0000313" key="12">
    <source>
        <dbReference type="EMBL" id="AWB66385.1"/>
    </source>
</evidence>
<dbReference type="PANTHER" id="PTHR48111:SF47">
    <property type="entry name" value="TRANSCRIPTIONAL REGULATORY PROTEIN RSTA"/>
    <property type="match status" value="1"/>
</dbReference>
<sequence length="235" mass="26140">MHKVLLVEDDSSLADWIAAYLLHHDFVIKHVADGALAVQTIKDFTPDIILLDVMLPNVNGFDICQQARAFYQGPILMLTACNEENDELKGFELGVTDFVAKPVRPKILLARIQSLLKRHARQQVATSDVGQTNVLQFGCLTLDATSKAVTLQQNIVSVTPTEFDLLWCLASQAGEIVSREQLLKTRRGIEYDGFDRSIDIAVSRLRKKLGDTASPSEKIKTIRAKGYLFVANAWS</sequence>
<dbReference type="GO" id="GO:0032993">
    <property type="term" value="C:protein-DNA complex"/>
    <property type="evidence" value="ECO:0007669"/>
    <property type="project" value="TreeGrafter"/>
</dbReference>
<accession>A0A2S0VQ92</accession>
<dbReference type="SUPFAM" id="SSF52172">
    <property type="entry name" value="CheY-like"/>
    <property type="match status" value="1"/>
</dbReference>
<keyword evidence="6 9" id="KW-0238">DNA-binding</keyword>
<dbReference type="GO" id="GO:0005829">
    <property type="term" value="C:cytosol"/>
    <property type="evidence" value="ECO:0007669"/>
    <property type="project" value="TreeGrafter"/>
</dbReference>
<keyword evidence="7" id="KW-0804">Transcription</keyword>
<evidence type="ECO:0000256" key="3">
    <source>
        <dbReference type="ARBA" id="ARBA00022553"/>
    </source>
</evidence>
<dbReference type="OrthoDB" id="9802426at2"/>
<evidence type="ECO:0000313" key="13">
    <source>
        <dbReference type="Proteomes" id="UP000244441"/>
    </source>
</evidence>
<dbReference type="Pfam" id="PF00072">
    <property type="entry name" value="Response_reg"/>
    <property type="match status" value="1"/>
</dbReference>
<feature type="domain" description="Response regulatory" evidence="10">
    <location>
        <begin position="3"/>
        <end position="116"/>
    </location>
</feature>
<keyword evidence="5" id="KW-0805">Transcription regulation</keyword>
<dbReference type="Gene3D" id="3.40.50.2300">
    <property type="match status" value="1"/>
</dbReference>
<dbReference type="Pfam" id="PF00486">
    <property type="entry name" value="Trans_reg_C"/>
    <property type="match status" value="1"/>
</dbReference>
<dbReference type="Proteomes" id="UP000244441">
    <property type="component" value="Chromosome"/>
</dbReference>
<keyword evidence="3 8" id="KW-0597">Phosphoprotein</keyword>
<keyword evidence="13" id="KW-1185">Reference proteome</keyword>
<reference evidence="12 13" key="1">
    <citation type="submission" date="2018-01" db="EMBL/GenBank/DDBJ databases">
        <title>Genome sequence of a Cantenovulum-like bacteria.</title>
        <authorList>
            <person name="Tan W.R."/>
            <person name="Lau N.-S."/>
            <person name="Go F."/>
            <person name="Amirul A.-A.A."/>
        </authorList>
    </citation>
    <scope>NUCLEOTIDE SEQUENCE [LARGE SCALE GENOMIC DNA]</scope>
    <source>
        <strain evidence="12 13">CCB-QB4</strain>
    </source>
</reference>
<gene>
    <name evidence="12" type="ORF">C2869_08065</name>
</gene>
<organism evidence="12 13">
    <name type="scientific">Saccharobesus litoralis</name>
    <dbReference type="NCBI Taxonomy" id="2172099"/>
    <lineage>
        <taxon>Bacteria</taxon>
        <taxon>Pseudomonadati</taxon>
        <taxon>Pseudomonadota</taxon>
        <taxon>Gammaproteobacteria</taxon>
        <taxon>Alteromonadales</taxon>
        <taxon>Alteromonadaceae</taxon>
        <taxon>Saccharobesus</taxon>
    </lineage>
</organism>
<dbReference type="SUPFAM" id="SSF46894">
    <property type="entry name" value="C-terminal effector domain of the bipartite response regulators"/>
    <property type="match status" value="1"/>
</dbReference>
<dbReference type="InterPro" id="IPR001867">
    <property type="entry name" value="OmpR/PhoB-type_DNA-bd"/>
</dbReference>
<proteinExistence type="predicted"/>
<evidence type="ECO:0000259" key="11">
    <source>
        <dbReference type="PROSITE" id="PS51755"/>
    </source>
</evidence>
<dbReference type="GO" id="GO:0000976">
    <property type="term" value="F:transcription cis-regulatory region binding"/>
    <property type="evidence" value="ECO:0007669"/>
    <property type="project" value="TreeGrafter"/>
</dbReference>
<dbReference type="PROSITE" id="PS51755">
    <property type="entry name" value="OMPR_PHOB"/>
    <property type="match status" value="1"/>
</dbReference>
<feature type="domain" description="OmpR/PhoB-type" evidence="11">
    <location>
        <begin position="132"/>
        <end position="231"/>
    </location>
</feature>
<evidence type="ECO:0000256" key="4">
    <source>
        <dbReference type="ARBA" id="ARBA00023012"/>
    </source>
</evidence>
<dbReference type="SMART" id="SM00448">
    <property type="entry name" value="REC"/>
    <property type="match status" value="1"/>
</dbReference>
<dbReference type="InterPro" id="IPR039420">
    <property type="entry name" value="WalR-like"/>
</dbReference>
<protein>
    <submittedName>
        <fullName evidence="12">DNA-binding response regulator</fullName>
    </submittedName>
</protein>
<evidence type="ECO:0000256" key="8">
    <source>
        <dbReference type="PROSITE-ProRule" id="PRU00169"/>
    </source>
</evidence>
<dbReference type="PROSITE" id="PS50110">
    <property type="entry name" value="RESPONSE_REGULATORY"/>
    <property type="match status" value="1"/>
</dbReference>
<feature type="modified residue" description="4-aspartylphosphate" evidence="8">
    <location>
        <position position="52"/>
    </location>
</feature>
<dbReference type="InterPro" id="IPR036388">
    <property type="entry name" value="WH-like_DNA-bd_sf"/>
</dbReference>
<evidence type="ECO:0000256" key="2">
    <source>
        <dbReference type="ARBA" id="ARBA00022490"/>
    </source>
</evidence>
<dbReference type="PANTHER" id="PTHR48111">
    <property type="entry name" value="REGULATOR OF RPOS"/>
    <property type="match status" value="1"/>
</dbReference>
<evidence type="ECO:0000259" key="10">
    <source>
        <dbReference type="PROSITE" id="PS50110"/>
    </source>
</evidence>
<dbReference type="FunFam" id="1.10.10.10:FF:000099">
    <property type="entry name" value="Two-component system response regulator TorR"/>
    <property type="match status" value="1"/>
</dbReference>
<dbReference type="KEGG" id="cate:C2869_08065"/>
<evidence type="ECO:0000256" key="7">
    <source>
        <dbReference type="ARBA" id="ARBA00023163"/>
    </source>
</evidence>
<dbReference type="InterPro" id="IPR001789">
    <property type="entry name" value="Sig_transdc_resp-reg_receiver"/>
</dbReference>
<dbReference type="InterPro" id="IPR011006">
    <property type="entry name" value="CheY-like_superfamily"/>
</dbReference>
<evidence type="ECO:0000256" key="1">
    <source>
        <dbReference type="ARBA" id="ARBA00004496"/>
    </source>
</evidence>
<evidence type="ECO:0000256" key="6">
    <source>
        <dbReference type="ARBA" id="ARBA00023125"/>
    </source>
</evidence>
<feature type="DNA-binding region" description="OmpR/PhoB-type" evidence="9">
    <location>
        <begin position="132"/>
        <end position="231"/>
    </location>
</feature>
<evidence type="ECO:0000256" key="9">
    <source>
        <dbReference type="PROSITE-ProRule" id="PRU01091"/>
    </source>
</evidence>